<feature type="domain" description="EamA" evidence="7">
    <location>
        <begin position="6"/>
        <end position="139"/>
    </location>
</feature>
<dbReference type="SUPFAM" id="SSF103481">
    <property type="entry name" value="Multidrug resistance efflux transporter EmrE"/>
    <property type="match status" value="2"/>
</dbReference>
<dbReference type="AlphaFoldDB" id="A0A840A866"/>
<name>A0A840A866_9PROT</name>
<dbReference type="EMBL" id="JACIDJ010000002">
    <property type="protein sequence ID" value="MBB3898258.1"/>
    <property type="molecule type" value="Genomic_DNA"/>
</dbReference>
<evidence type="ECO:0000256" key="5">
    <source>
        <dbReference type="ARBA" id="ARBA00023136"/>
    </source>
</evidence>
<evidence type="ECO:0000256" key="1">
    <source>
        <dbReference type="ARBA" id="ARBA00004651"/>
    </source>
</evidence>
<reference evidence="8 9" key="1">
    <citation type="submission" date="2020-08" db="EMBL/GenBank/DDBJ databases">
        <title>Genomic Encyclopedia of Type Strains, Phase IV (KMG-IV): sequencing the most valuable type-strain genomes for metagenomic binning, comparative biology and taxonomic classification.</title>
        <authorList>
            <person name="Goeker M."/>
        </authorList>
    </citation>
    <scope>NUCLEOTIDE SEQUENCE [LARGE SCALE GENOMIC DNA]</scope>
    <source>
        <strain evidence="8 9">DSM 19979</strain>
    </source>
</reference>
<dbReference type="InterPro" id="IPR000620">
    <property type="entry name" value="EamA_dom"/>
</dbReference>
<keyword evidence="5 6" id="KW-0472">Membrane</keyword>
<dbReference type="GO" id="GO:0005886">
    <property type="term" value="C:plasma membrane"/>
    <property type="evidence" value="ECO:0007669"/>
    <property type="project" value="UniProtKB-SubCell"/>
</dbReference>
<accession>A0A840A866</accession>
<feature type="transmembrane region" description="Helical" evidence="6">
    <location>
        <begin position="183"/>
        <end position="202"/>
    </location>
</feature>
<evidence type="ECO:0000256" key="4">
    <source>
        <dbReference type="ARBA" id="ARBA00022989"/>
    </source>
</evidence>
<feature type="transmembrane region" description="Helical" evidence="6">
    <location>
        <begin position="270"/>
        <end position="287"/>
    </location>
</feature>
<feature type="transmembrane region" description="Helical" evidence="6">
    <location>
        <begin position="35"/>
        <end position="55"/>
    </location>
</feature>
<feature type="transmembrane region" description="Helical" evidence="6">
    <location>
        <begin position="245"/>
        <end position="264"/>
    </location>
</feature>
<feature type="domain" description="EamA" evidence="7">
    <location>
        <begin position="153"/>
        <end position="287"/>
    </location>
</feature>
<evidence type="ECO:0000256" key="6">
    <source>
        <dbReference type="SAM" id="Phobius"/>
    </source>
</evidence>
<feature type="transmembrane region" description="Helical" evidence="6">
    <location>
        <begin position="67"/>
        <end position="93"/>
    </location>
</feature>
<feature type="transmembrane region" description="Helical" evidence="6">
    <location>
        <begin position="99"/>
        <end position="116"/>
    </location>
</feature>
<keyword evidence="9" id="KW-1185">Reference proteome</keyword>
<dbReference type="RefSeq" id="WP_311727636.1">
    <property type="nucleotide sequence ID" value="NZ_JACIDJ010000002.1"/>
</dbReference>
<evidence type="ECO:0000256" key="3">
    <source>
        <dbReference type="ARBA" id="ARBA00022692"/>
    </source>
</evidence>
<proteinExistence type="predicted"/>
<comment type="subcellular location">
    <subcellularLocation>
        <location evidence="1">Cell membrane</location>
        <topology evidence="1">Multi-pass membrane protein</topology>
    </subcellularLocation>
</comment>
<gene>
    <name evidence="8" type="ORF">GGQ83_001695</name>
</gene>
<sequence>MTQRSTGLLLLFVTALCWGSNWPLLKLLLAEMPPLGARAYAGFIAAALVGVIALARGESLAVPREQWGRVWLFALLNVTAWMGFASMALLWLAAGEAAIIAYTMPVWAALLAWLILGEPLGWAKVAALALGTLGVALLFTPQEVAIGPDKVLGGVMLLAAALLFALGAVIAKRKPLALPPLSAVTWQLGLGSLPLFVISSLWEEVDWAALSPAGWGYFLWMAVGPLGIAYMTWFGALRRLPASTAALGTLLTPVVGTLGAAWLVGEALGWRQWGALACIVLGVALAVRPPPARPRH</sequence>
<dbReference type="PANTHER" id="PTHR32322">
    <property type="entry name" value="INNER MEMBRANE TRANSPORTER"/>
    <property type="match status" value="1"/>
</dbReference>
<dbReference type="PANTHER" id="PTHR32322:SF18">
    <property type="entry name" value="S-ADENOSYLMETHIONINE_S-ADENOSYLHOMOCYSTEINE TRANSPORTER"/>
    <property type="match status" value="1"/>
</dbReference>
<feature type="transmembrane region" description="Helical" evidence="6">
    <location>
        <begin position="151"/>
        <end position="171"/>
    </location>
</feature>
<evidence type="ECO:0000259" key="7">
    <source>
        <dbReference type="Pfam" id="PF00892"/>
    </source>
</evidence>
<evidence type="ECO:0000313" key="8">
    <source>
        <dbReference type="EMBL" id="MBB3898258.1"/>
    </source>
</evidence>
<dbReference type="Proteomes" id="UP000553193">
    <property type="component" value="Unassembled WGS sequence"/>
</dbReference>
<dbReference type="Pfam" id="PF00892">
    <property type="entry name" value="EamA"/>
    <property type="match status" value="2"/>
</dbReference>
<protein>
    <submittedName>
        <fullName evidence="8">Drug/metabolite transporter (DMT)-like permease</fullName>
    </submittedName>
</protein>
<dbReference type="InterPro" id="IPR037185">
    <property type="entry name" value="EmrE-like"/>
</dbReference>
<dbReference type="InterPro" id="IPR050638">
    <property type="entry name" value="AA-Vitamin_Transporters"/>
</dbReference>
<feature type="transmembrane region" description="Helical" evidence="6">
    <location>
        <begin position="214"/>
        <end position="233"/>
    </location>
</feature>
<evidence type="ECO:0000313" key="9">
    <source>
        <dbReference type="Proteomes" id="UP000553193"/>
    </source>
</evidence>
<keyword evidence="2" id="KW-1003">Cell membrane</keyword>
<evidence type="ECO:0000256" key="2">
    <source>
        <dbReference type="ARBA" id="ARBA00022475"/>
    </source>
</evidence>
<dbReference type="Gene3D" id="1.10.3730.20">
    <property type="match status" value="1"/>
</dbReference>
<organism evidence="8 9">
    <name type="scientific">Roseococcus suduntuyensis</name>
    <dbReference type="NCBI Taxonomy" id="455361"/>
    <lineage>
        <taxon>Bacteria</taxon>
        <taxon>Pseudomonadati</taxon>
        <taxon>Pseudomonadota</taxon>
        <taxon>Alphaproteobacteria</taxon>
        <taxon>Acetobacterales</taxon>
        <taxon>Roseomonadaceae</taxon>
        <taxon>Roseococcus</taxon>
    </lineage>
</organism>
<comment type="caution">
    <text evidence="8">The sequence shown here is derived from an EMBL/GenBank/DDBJ whole genome shotgun (WGS) entry which is preliminary data.</text>
</comment>
<keyword evidence="4 6" id="KW-1133">Transmembrane helix</keyword>
<keyword evidence="3 6" id="KW-0812">Transmembrane</keyword>
<feature type="transmembrane region" description="Helical" evidence="6">
    <location>
        <begin position="121"/>
        <end position="139"/>
    </location>
</feature>